<comment type="function">
    <text evidence="10">Chitosanase catalyzing the endo-type cleavage of chitosan, the deacylated form of chitin. Chitosanase may be crucial in the degradation of the deacetylated portion of chitin in the fungal cell wall.</text>
</comment>
<evidence type="ECO:0000256" key="9">
    <source>
        <dbReference type="ARBA" id="ARBA00023326"/>
    </source>
</evidence>
<dbReference type="PANTHER" id="PTHR42061:SF6">
    <property type="entry name" value="ENDO-CHITOSANASE"/>
    <property type="match status" value="1"/>
</dbReference>
<dbReference type="GO" id="GO:0016977">
    <property type="term" value="F:chitosanase activity"/>
    <property type="evidence" value="ECO:0007669"/>
    <property type="project" value="UniProtKB-EC"/>
</dbReference>
<evidence type="ECO:0000256" key="3">
    <source>
        <dbReference type="ARBA" id="ARBA00007799"/>
    </source>
</evidence>
<dbReference type="Proteomes" id="UP000696280">
    <property type="component" value="Unassembled WGS sequence"/>
</dbReference>
<evidence type="ECO:0000313" key="12">
    <source>
        <dbReference type="Proteomes" id="UP000696280"/>
    </source>
</evidence>
<gene>
    <name evidence="11" type="ORF">HYFRA_00006270</name>
</gene>
<dbReference type="InterPro" id="IPR009939">
    <property type="entry name" value="Chitosanase_fungal"/>
</dbReference>
<dbReference type="Pfam" id="PF07335">
    <property type="entry name" value="Glyco_hydro_75"/>
    <property type="match status" value="1"/>
</dbReference>
<sequence>MHTYSTLFLAAVIAIRGCASLDIPANVKSFRDGLKTGTCKKPLATGFYAHDDGPNNIAFSYCGDHVDDFKIVYLQGAGGALADMDIDCDGIQKGPGDDGRCGSSSDTQSQTSFQDVVQGYGQGVKDLNAFVHPYVVFGNVGTRAGYKNYNPRNNDINPLSLMAVVCGNKMFYGIWGDENGDDGPKAVIGESSISMATLCFGNSVNGNSGHDETDVLYIAFTGNDAVPGSKAKWNAANVAEFSASIKTLGDTLVQRIGGGSAPGTPTTLVTSSTPTSTAGPPAATCAWTGHCAVGATCQSADDCDGELVCKSGKCASGSTPPPCEWTGHCAGATCQSGDDCDGELVCRSGKCAV</sequence>
<keyword evidence="5 10" id="KW-0732">Signal</keyword>
<feature type="chain" id="PRO_5040541281" description="Endo-chitosanase" evidence="10">
    <location>
        <begin position="21"/>
        <end position="353"/>
    </location>
</feature>
<name>A0A9N9LBW1_9HELO</name>
<dbReference type="EC" id="3.2.1.132" evidence="10"/>
<dbReference type="GO" id="GO:0005576">
    <property type="term" value="C:extracellular region"/>
    <property type="evidence" value="ECO:0007669"/>
    <property type="project" value="UniProtKB-SubCell"/>
</dbReference>
<evidence type="ECO:0000256" key="6">
    <source>
        <dbReference type="ARBA" id="ARBA00022801"/>
    </source>
</evidence>
<comment type="caution">
    <text evidence="11">The sequence shown here is derived from an EMBL/GenBank/DDBJ whole genome shotgun (WGS) entry which is preliminary data.</text>
</comment>
<proteinExistence type="inferred from homology"/>
<feature type="signal peptide" evidence="10">
    <location>
        <begin position="1"/>
        <end position="20"/>
    </location>
</feature>
<dbReference type="EMBL" id="CAJVRL010000115">
    <property type="protein sequence ID" value="CAG8961728.1"/>
    <property type="molecule type" value="Genomic_DNA"/>
</dbReference>
<reference evidence="11" key="1">
    <citation type="submission" date="2021-07" db="EMBL/GenBank/DDBJ databases">
        <authorList>
            <person name="Durling M."/>
        </authorList>
    </citation>
    <scope>NUCLEOTIDE SEQUENCE</scope>
</reference>
<organism evidence="11 12">
    <name type="scientific">Hymenoscyphus fraxineus</name>
    <dbReference type="NCBI Taxonomy" id="746836"/>
    <lineage>
        <taxon>Eukaryota</taxon>
        <taxon>Fungi</taxon>
        <taxon>Dikarya</taxon>
        <taxon>Ascomycota</taxon>
        <taxon>Pezizomycotina</taxon>
        <taxon>Leotiomycetes</taxon>
        <taxon>Helotiales</taxon>
        <taxon>Helotiaceae</taxon>
        <taxon>Hymenoscyphus</taxon>
    </lineage>
</organism>
<evidence type="ECO:0000256" key="1">
    <source>
        <dbReference type="ARBA" id="ARBA00000405"/>
    </source>
</evidence>
<keyword evidence="7" id="KW-0119">Carbohydrate metabolism</keyword>
<evidence type="ECO:0000256" key="2">
    <source>
        <dbReference type="ARBA" id="ARBA00004613"/>
    </source>
</evidence>
<dbReference type="PANTHER" id="PTHR42061">
    <property type="entry name" value="ENDO-CHITOSANASE"/>
    <property type="match status" value="1"/>
</dbReference>
<comment type="similarity">
    <text evidence="3 10">Belongs to the glycosyl hydrolase 75 family.</text>
</comment>
<dbReference type="OrthoDB" id="4756206at2759"/>
<keyword evidence="12" id="KW-1185">Reference proteome</keyword>
<comment type="catalytic activity">
    <reaction evidence="1 10">
        <text>Endohydrolysis of beta-(1-&gt;4)-linkages between D-glucosamine residues in a partly acetylated chitosan.</text>
        <dbReference type="EC" id="3.2.1.132"/>
    </reaction>
</comment>
<evidence type="ECO:0000256" key="4">
    <source>
        <dbReference type="ARBA" id="ARBA00022525"/>
    </source>
</evidence>
<dbReference type="GO" id="GO:0000272">
    <property type="term" value="P:polysaccharide catabolic process"/>
    <property type="evidence" value="ECO:0007669"/>
    <property type="project" value="UniProtKB-KW"/>
</dbReference>
<keyword evidence="9 10" id="KW-0624">Polysaccharide degradation</keyword>
<evidence type="ECO:0000256" key="7">
    <source>
        <dbReference type="ARBA" id="ARBA00023277"/>
    </source>
</evidence>
<evidence type="ECO:0000256" key="5">
    <source>
        <dbReference type="ARBA" id="ARBA00022729"/>
    </source>
</evidence>
<keyword evidence="6 10" id="KW-0378">Hydrolase</keyword>
<keyword evidence="8 10" id="KW-0326">Glycosidase</keyword>
<evidence type="ECO:0000313" key="11">
    <source>
        <dbReference type="EMBL" id="CAG8961728.1"/>
    </source>
</evidence>
<dbReference type="AlphaFoldDB" id="A0A9N9LBW1"/>
<comment type="subcellular location">
    <subcellularLocation>
        <location evidence="2 10">Secreted</location>
    </subcellularLocation>
</comment>
<evidence type="ECO:0000256" key="8">
    <source>
        <dbReference type="ARBA" id="ARBA00023295"/>
    </source>
</evidence>
<keyword evidence="4" id="KW-0964">Secreted</keyword>
<accession>A0A9N9LBW1</accession>
<evidence type="ECO:0000256" key="10">
    <source>
        <dbReference type="RuleBase" id="RU361208"/>
    </source>
</evidence>
<protein>
    <recommendedName>
        <fullName evidence="10">Endo-chitosanase</fullName>
        <ecNumber evidence="10">3.2.1.132</ecNumber>
    </recommendedName>
</protein>